<dbReference type="GO" id="GO:0051304">
    <property type="term" value="P:chromosome separation"/>
    <property type="evidence" value="ECO:0007669"/>
    <property type="project" value="InterPro"/>
</dbReference>
<keyword evidence="1" id="KW-0963">Cytoplasm</keyword>
<dbReference type="STRING" id="234267.Acid_6490"/>
<accession>Q01SF6</accession>
<keyword evidence="4" id="KW-0131">Cell cycle</keyword>
<dbReference type="GO" id="GO:0051301">
    <property type="term" value="P:cell division"/>
    <property type="evidence" value="ECO:0007669"/>
    <property type="project" value="UniProtKB-KW"/>
</dbReference>
<dbReference type="Pfam" id="PF04079">
    <property type="entry name" value="SMC_ScpB"/>
    <property type="match status" value="1"/>
</dbReference>
<dbReference type="KEGG" id="sus:Acid_6490"/>
<dbReference type="NCBIfam" id="TIGR00281">
    <property type="entry name" value="SMC-Scp complex subunit ScpB"/>
    <property type="match status" value="1"/>
</dbReference>
<dbReference type="eggNOG" id="COG1386">
    <property type="taxonomic scope" value="Bacteria"/>
</dbReference>
<evidence type="ECO:0000256" key="3">
    <source>
        <dbReference type="ARBA" id="ARBA00022829"/>
    </source>
</evidence>
<keyword evidence="2" id="KW-0132">Cell division</keyword>
<dbReference type="EMBL" id="CP000473">
    <property type="protein sequence ID" value="ABJ87414.1"/>
    <property type="molecule type" value="Genomic_DNA"/>
</dbReference>
<evidence type="ECO:0000313" key="6">
    <source>
        <dbReference type="EMBL" id="ABJ87414.1"/>
    </source>
</evidence>
<proteinExistence type="predicted"/>
<gene>
    <name evidence="6" type="ordered locus">Acid_6490</name>
</gene>
<dbReference type="AlphaFoldDB" id="Q01SF6"/>
<name>Q01SF6_SOLUE</name>
<dbReference type="PANTHER" id="PTHR34298:SF2">
    <property type="entry name" value="SEGREGATION AND CONDENSATION PROTEIN B"/>
    <property type="match status" value="1"/>
</dbReference>
<evidence type="ECO:0000256" key="2">
    <source>
        <dbReference type="ARBA" id="ARBA00022618"/>
    </source>
</evidence>
<dbReference type="InParanoid" id="Q01SF6"/>
<evidence type="ECO:0000256" key="1">
    <source>
        <dbReference type="ARBA" id="ARBA00022490"/>
    </source>
</evidence>
<dbReference type="InterPro" id="IPR005234">
    <property type="entry name" value="ScpB_csome_segregation"/>
</dbReference>
<dbReference type="HOGENOM" id="CLU_902842_0_0_0"/>
<organism evidence="6">
    <name type="scientific">Solibacter usitatus (strain Ellin6076)</name>
    <dbReference type="NCBI Taxonomy" id="234267"/>
    <lineage>
        <taxon>Bacteria</taxon>
        <taxon>Pseudomonadati</taxon>
        <taxon>Acidobacteriota</taxon>
        <taxon>Terriglobia</taxon>
        <taxon>Bryobacterales</taxon>
        <taxon>Solibacteraceae</taxon>
        <taxon>Candidatus Solibacter</taxon>
    </lineage>
</organism>
<dbReference type="Gene3D" id="1.10.10.10">
    <property type="entry name" value="Winged helix-like DNA-binding domain superfamily/Winged helix DNA-binding domain"/>
    <property type="match status" value="2"/>
</dbReference>
<reference evidence="6" key="1">
    <citation type="submission" date="2006-10" db="EMBL/GenBank/DDBJ databases">
        <title>Complete sequence of Solibacter usitatus Ellin6076.</title>
        <authorList>
            <consortium name="US DOE Joint Genome Institute"/>
            <person name="Copeland A."/>
            <person name="Lucas S."/>
            <person name="Lapidus A."/>
            <person name="Barry K."/>
            <person name="Detter J.C."/>
            <person name="Glavina del Rio T."/>
            <person name="Hammon N."/>
            <person name="Israni S."/>
            <person name="Dalin E."/>
            <person name="Tice H."/>
            <person name="Pitluck S."/>
            <person name="Thompson L.S."/>
            <person name="Brettin T."/>
            <person name="Bruce D."/>
            <person name="Han C."/>
            <person name="Tapia R."/>
            <person name="Gilna P."/>
            <person name="Schmutz J."/>
            <person name="Larimer F."/>
            <person name="Land M."/>
            <person name="Hauser L."/>
            <person name="Kyrpides N."/>
            <person name="Mikhailova N."/>
            <person name="Janssen P.H."/>
            <person name="Kuske C.R."/>
            <person name="Richardson P."/>
        </authorList>
    </citation>
    <scope>NUCLEOTIDE SEQUENCE</scope>
    <source>
        <strain evidence="6">Ellin6076</strain>
    </source>
</reference>
<dbReference type="InterPro" id="IPR036388">
    <property type="entry name" value="WH-like_DNA-bd_sf"/>
</dbReference>
<dbReference type="InterPro" id="IPR036390">
    <property type="entry name" value="WH_DNA-bd_sf"/>
</dbReference>
<evidence type="ECO:0000256" key="5">
    <source>
        <dbReference type="SAM" id="MobiDB-lite"/>
    </source>
</evidence>
<feature type="region of interest" description="Disordered" evidence="5">
    <location>
        <begin position="268"/>
        <end position="308"/>
    </location>
</feature>
<dbReference type="SUPFAM" id="SSF46785">
    <property type="entry name" value="Winged helix' DNA-binding domain"/>
    <property type="match status" value="2"/>
</dbReference>
<dbReference type="PANTHER" id="PTHR34298">
    <property type="entry name" value="SEGREGATION AND CONDENSATION PROTEIN B"/>
    <property type="match status" value="1"/>
</dbReference>
<evidence type="ECO:0000256" key="4">
    <source>
        <dbReference type="ARBA" id="ARBA00023306"/>
    </source>
</evidence>
<protein>
    <submittedName>
        <fullName evidence="6">Condensin subunit ScpB</fullName>
    </submittedName>
</protein>
<sequence>MEDKEFTPEGVSPEPEPVQPAEEIAAEAVVAEIPVEATAEAEDPAISVDELMGTRDAALEAEPAAVSQEDSQVKAVLEAIVYVADEPLTLAQIAASLQQPPERIKELLDQLIAEFDQPGHGVAIREVAGGYKMATKPEHHEAVRNFVKSLKPPLKLSLPALETLAVIAYKQPATGPEIMEIRGVQGGGVFKTLLDRKLIAVAGRKNVIGKPILYKTTKEFLIQFGLKDLSELPSLKEFEEIRRMAFADIELPPVETLPDAPLQATEAEAVAELDAAEPATEPTEPGEPGETAEPAEPPSEPVPQSEEN</sequence>
<feature type="compositionally biased region" description="Low complexity" evidence="5">
    <location>
        <begin position="276"/>
        <end position="294"/>
    </location>
</feature>
<keyword evidence="3" id="KW-0159">Chromosome partition</keyword>